<organism evidence="1 2">
    <name type="scientific">Phocaeicola plebeius</name>
    <dbReference type="NCBI Taxonomy" id="310297"/>
    <lineage>
        <taxon>Bacteria</taxon>
        <taxon>Pseudomonadati</taxon>
        <taxon>Bacteroidota</taxon>
        <taxon>Bacteroidia</taxon>
        <taxon>Bacteroidales</taxon>
        <taxon>Bacteroidaceae</taxon>
        <taxon>Phocaeicola</taxon>
    </lineage>
</organism>
<protein>
    <submittedName>
        <fullName evidence="1">Uncharacterized protein</fullName>
    </submittedName>
</protein>
<comment type="caution">
    <text evidence="1">The sequence shown here is derived from an EMBL/GenBank/DDBJ whole genome shotgun (WGS) entry which is preliminary data.</text>
</comment>
<gene>
    <name evidence="1" type="ORF">DXB87_10590</name>
</gene>
<proteinExistence type="predicted"/>
<name>A0A3E4Z729_9BACT</name>
<evidence type="ECO:0000313" key="2">
    <source>
        <dbReference type="Proteomes" id="UP000260814"/>
    </source>
</evidence>
<dbReference type="RefSeq" id="WP_117702133.1">
    <property type="nucleotide sequence ID" value="NZ_QSTW01000013.1"/>
</dbReference>
<sequence>MKKIPFMIAIAIVISILAAITTFSNRTEVIATVNRIEKIENVTSSEGNTTTEVYYLLFTSKGTMRLSIHGFLAHPELLGRIKIDSTYTFRTMGVEIPFVEFYPNVVSVK</sequence>
<accession>A0A3E4Z729</accession>
<dbReference type="Proteomes" id="UP000260814">
    <property type="component" value="Unassembled WGS sequence"/>
</dbReference>
<dbReference type="EMBL" id="QSTW01000013">
    <property type="protein sequence ID" value="RGM90339.1"/>
    <property type="molecule type" value="Genomic_DNA"/>
</dbReference>
<reference evidence="1 2" key="1">
    <citation type="submission" date="2018-08" db="EMBL/GenBank/DDBJ databases">
        <title>A genome reference for cultivated species of the human gut microbiota.</title>
        <authorList>
            <person name="Zou Y."/>
            <person name="Xue W."/>
            <person name="Luo G."/>
        </authorList>
    </citation>
    <scope>NUCLEOTIDE SEQUENCE [LARGE SCALE GENOMIC DNA]</scope>
    <source>
        <strain evidence="1 2">OM06-2</strain>
    </source>
</reference>
<dbReference type="AlphaFoldDB" id="A0A3E4Z729"/>
<evidence type="ECO:0000313" key="1">
    <source>
        <dbReference type="EMBL" id="RGM90339.1"/>
    </source>
</evidence>